<dbReference type="AlphaFoldDB" id="A0A0W0U259"/>
<dbReference type="PANTHER" id="PTHR13812">
    <property type="entry name" value="KETIMINE REDUCTASE MU-CRYSTALLIN"/>
    <property type="match status" value="1"/>
</dbReference>
<evidence type="ECO:0000313" key="1">
    <source>
        <dbReference type="EMBL" id="KTD01944.1"/>
    </source>
</evidence>
<dbReference type="PIRSF" id="PIRSF001439">
    <property type="entry name" value="CryM"/>
    <property type="match status" value="1"/>
</dbReference>
<dbReference type="GO" id="GO:0008473">
    <property type="term" value="F:ornithine cyclodeaminase activity"/>
    <property type="evidence" value="ECO:0007669"/>
    <property type="project" value="UniProtKB-EC"/>
</dbReference>
<accession>A0A0W0U259</accession>
<proteinExistence type="predicted"/>
<dbReference type="RefSeq" id="WP_202972485.1">
    <property type="nucleotide sequence ID" value="NZ_CAAAHT010000010.1"/>
</dbReference>
<protein>
    <submittedName>
        <fullName evidence="1">Ornithine cyclodeaminase</fullName>
        <ecNumber evidence="2">4.3.1.12</ecNumber>
    </submittedName>
</protein>
<dbReference type="EC" id="4.3.1.12" evidence="2"/>
<dbReference type="InterPro" id="IPR036291">
    <property type="entry name" value="NAD(P)-bd_dom_sf"/>
</dbReference>
<dbReference type="EMBL" id="UASS01000001">
    <property type="protein sequence ID" value="SPX59465.1"/>
    <property type="molecule type" value="Genomic_DNA"/>
</dbReference>
<reference evidence="1 3" key="1">
    <citation type="submission" date="2015-11" db="EMBL/GenBank/DDBJ databases">
        <title>Genomic analysis of 38 Legionella species identifies large and diverse effector repertoires.</title>
        <authorList>
            <person name="Burstein D."/>
            <person name="Amaro F."/>
            <person name="Zusman T."/>
            <person name="Lifshitz Z."/>
            <person name="Cohen O."/>
            <person name="Gilbert J.A."/>
            <person name="Pupko T."/>
            <person name="Shuman H.A."/>
            <person name="Segal G."/>
        </authorList>
    </citation>
    <scope>NUCLEOTIDE SEQUENCE [LARGE SCALE GENOMIC DNA]</scope>
    <source>
        <strain evidence="1 3">WO-44C</strain>
    </source>
</reference>
<dbReference type="STRING" id="453.Lfee_0991"/>
<dbReference type="Gene3D" id="3.40.50.720">
    <property type="entry name" value="NAD(P)-binding Rossmann-like Domain"/>
    <property type="match status" value="1"/>
</dbReference>
<gene>
    <name evidence="1" type="ORF">Lfee_0991</name>
    <name evidence="2" type="ORF">NCTC12022_00288</name>
</gene>
<dbReference type="Proteomes" id="UP000251942">
    <property type="component" value="Unassembled WGS sequence"/>
</dbReference>
<dbReference type="InterPro" id="IPR023401">
    <property type="entry name" value="ODC_N"/>
</dbReference>
<evidence type="ECO:0000313" key="3">
    <source>
        <dbReference type="Proteomes" id="UP000054698"/>
    </source>
</evidence>
<dbReference type="PANTHER" id="PTHR13812:SF19">
    <property type="entry name" value="KETIMINE REDUCTASE MU-CRYSTALLIN"/>
    <property type="match status" value="1"/>
</dbReference>
<dbReference type="InterPro" id="IPR003462">
    <property type="entry name" value="ODC_Mu_crystall"/>
</dbReference>
<organism evidence="1 3">
    <name type="scientific">Legionella feeleii</name>
    <dbReference type="NCBI Taxonomy" id="453"/>
    <lineage>
        <taxon>Bacteria</taxon>
        <taxon>Pseudomonadati</taxon>
        <taxon>Pseudomonadota</taxon>
        <taxon>Gammaproteobacteria</taxon>
        <taxon>Legionellales</taxon>
        <taxon>Legionellaceae</taxon>
        <taxon>Legionella</taxon>
    </lineage>
</organism>
<sequence>MINTMKIIELAEIKELLHEVNLIPKLEEGFVAYSLGNTVIPPVGELCFTNPPGDVHIKYGYINGDEFYVVKIASGFYENPKLNLPSSQGLMLLFNQKTGELQAILLDEGYLTDLRTAVAGAIVAKYLAPRTVNRIGIVGTGTQARLQLYFLQQIVSCKDVTVWGRSWAKLLAFQNQMQNENCRIEITQSMDMLTDSCNLIVTTTPSSAPILFANQIREGTHITAIGADTALKQELDENIFSVAELIITDSITQSIERGDTAHALRKKIIAKTQLIELGTIIGGLKKGRTSDKQITVADLTGLAVQDLQIAKAVYEKAG</sequence>
<name>A0A0W0U259_9GAMM</name>
<dbReference type="EMBL" id="LNYB01000028">
    <property type="protein sequence ID" value="KTD01944.1"/>
    <property type="molecule type" value="Genomic_DNA"/>
</dbReference>
<evidence type="ECO:0000313" key="4">
    <source>
        <dbReference type="Proteomes" id="UP000251942"/>
    </source>
</evidence>
<dbReference type="GO" id="GO:0005737">
    <property type="term" value="C:cytoplasm"/>
    <property type="evidence" value="ECO:0007669"/>
    <property type="project" value="TreeGrafter"/>
</dbReference>
<reference evidence="2 4" key="2">
    <citation type="submission" date="2018-06" db="EMBL/GenBank/DDBJ databases">
        <authorList>
            <consortium name="Pathogen Informatics"/>
            <person name="Doyle S."/>
        </authorList>
    </citation>
    <scope>NUCLEOTIDE SEQUENCE [LARGE SCALE GENOMIC DNA]</scope>
    <source>
        <strain evidence="2 4">NCTC12022</strain>
    </source>
</reference>
<dbReference type="Gene3D" id="3.30.1780.10">
    <property type="entry name" value="ornithine cyclodeaminase, domain 1"/>
    <property type="match status" value="1"/>
</dbReference>
<evidence type="ECO:0000313" key="2">
    <source>
        <dbReference type="EMBL" id="SPX59465.1"/>
    </source>
</evidence>
<dbReference type="Pfam" id="PF02423">
    <property type="entry name" value="OCD_Mu_crystall"/>
    <property type="match status" value="1"/>
</dbReference>
<dbReference type="SUPFAM" id="SSF51735">
    <property type="entry name" value="NAD(P)-binding Rossmann-fold domains"/>
    <property type="match status" value="1"/>
</dbReference>
<dbReference type="Proteomes" id="UP000054698">
    <property type="component" value="Unassembled WGS sequence"/>
</dbReference>
<keyword evidence="3" id="KW-1185">Reference proteome</keyword>
<dbReference type="PATRIC" id="fig|453.4.peg.1065"/>
<keyword evidence="2" id="KW-0456">Lyase</keyword>